<sequence>MKLNQLPSKWETEHLIISDSEKSELSDLQAVFDNCSYIGDWTGMEAEDEGNYMEGELEHKHVPEGRSAEYHKVQSIRSKEDGKMVGYFIFYHGYPDDKTLWLSVMAVHTDYQGKRLGQEAVEGFFNEARKLASYDRLALTVGIKNWPAIRFWVNNGFTEIIKINGDKVHSEKTFADMWLAKKL</sequence>
<evidence type="ECO:0000313" key="3">
    <source>
        <dbReference type="Proteomes" id="UP000231503"/>
    </source>
</evidence>
<evidence type="ECO:0000259" key="1">
    <source>
        <dbReference type="PROSITE" id="PS51186"/>
    </source>
</evidence>
<feature type="domain" description="N-acetyltransferase" evidence="1">
    <location>
        <begin position="15"/>
        <end position="183"/>
    </location>
</feature>
<accession>A0A2H0TDY5</accession>
<dbReference type="InterPro" id="IPR016181">
    <property type="entry name" value="Acyl_CoA_acyltransferase"/>
</dbReference>
<dbReference type="GO" id="GO:0016747">
    <property type="term" value="F:acyltransferase activity, transferring groups other than amino-acyl groups"/>
    <property type="evidence" value="ECO:0007669"/>
    <property type="project" value="InterPro"/>
</dbReference>
<dbReference type="InterPro" id="IPR000182">
    <property type="entry name" value="GNAT_dom"/>
</dbReference>
<dbReference type="EMBL" id="PFCO01000011">
    <property type="protein sequence ID" value="PIR69174.1"/>
    <property type="molecule type" value="Genomic_DNA"/>
</dbReference>
<dbReference type="CDD" id="cd04301">
    <property type="entry name" value="NAT_SF"/>
    <property type="match status" value="1"/>
</dbReference>
<protein>
    <recommendedName>
        <fullName evidence="1">N-acetyltransferase domain-containing protein</fullName>
    </recommendedName>
</protein>
<proteinExistence type="predicted"/>
<dbReference type="SUPFAM" id="SSF55729">
    <property type="entry name" value="Acyl-CoA N-acyltransferases (Nat)"/>
    <property type="match status" value="1"/>
</dbReference>
<dbReference type="Pfam" id="PF00583">
    <property type="entry name" value="Acetyltransf_1"/>
    <property type="match status" value="1"/>
</dbReference>
<dbReference type="Gene3D" id="3.40.630.30">
    <property type="match status" value="1"/>
</dbReference>
<dbReference type="PROSITE" id="PS51186">
    <property type="entry name" value="GNAT"/>
    <property type="match status" value="1"/>
</dbReference>
<evidence type="ECO:0000313" key="2">
    <source>
        <dbReference type="EMBL" id="PIR69174.1"/>
    </source>
</evidence>
<comment type="caution">
    <text evidence="2">The sequence shown here is derived from an EMBL/GenBank/DDBJ whole genome shotgun (WGS) entry which is preliminary data.</text>
</comment>
<name>A0A2H0TDY5_9BACT</name>
<dbReference type="Proteomes" id="UP000231503">
    <property type="component" value="Unassembled WGS sequence"/>
</dbReference>
<reference evidence="3" key="1">
    <citation type="submission" date="2017-09" db="EMBL/GenBank/DDBJ databases">
        <title>Depth-based differentiation of microbial function through sediment-hosted aquifers and enrichment of novel symbionts in the deep terrestrial subsurface.</title>
        <authorList>
            <person name="Probst A.J."/>
            <person name="Ladd B."/>
            <person name="Jarett J.K."/>
            <person name="Geller-Mcgrath D.E."/>
            <person name="Sieber C.M.K."/>
            <person name="Emerson J.B."/>
            <person name="Anantharaman K."/>
            <person name="Thomas B.C."/>
            <person name="Malmstrom R."/>
            <person name="Stieglmeier M."/>
            <person name="Klingl A."/>
            <person name="Woyke T."/>
            <person name="Ryan C.M."/>
            <person name="Banfield J.F."/>
        </authorList>
    </citation>
    <scope>NUCLEOTIDE SEQUENCE [LARGE SCALE GENOMIC DNA]</scope>
</reference>
<dbReference type="AlphaFoldDB" id="A0A2H0TDY5"/>
<gene>
    <name evidence="2" type="ORF">COU47_04505</name>
</gene>
<organism evidence="2 3">
    <name type="scientific">Candidatus Niyogibacteria bacterium CG10_big_fil_rev_8_21_14_0_10_46_36</name>
    <dbReference type="NCBI Taxonomy" id="1974726"/>
    <lineage>
        <taxon>Bacteria</taxon>
        <taxon>Candidatus Niyogiibacteriota</taxon>
    </lineage>
</organism>